<organism evidence="2 3">
    <name type="scientific">Caldithrix abyssi DSM 13497</name>
    <dbReference type="NCBI Taxonomy" id="880073"/>
    <lineage>
        <taxon>Bacteria</taxon>
        <taxon>Pseudomonadati</taxon>
        <taxon>Calditrichota</taxon>
        <taxon>Calditrichia</taxon>
        <taxon>Calditrichales</taxon>
        <taxon>Calditrichaceae</taxon>
        <taxon>Caldithrix</taxon>
    </lineage>
</organism>
<sequence length="46" mass="5258">MELKTTPGSLFVMVLKIVSFLPLTLPVQRFRGSGFYKKFLFGSFND</sequence>
<gene>
    <name evidence="2" type="ORF">Cabys_3613</name>
</gene>
<evidence type="ECO:0000256" key="1">
    <source>
        <dbReference type="SAM" id="Phobius"/>
    </source>
</evidence>
<keyword evidence="1" id="KW-0472">Membrane</keyword>
<keyword evidence="1" id="KW-0812">Transmembrane</keyword>
<name>A0A1J1CCG0_CALAY</name>
<dbReference type="EMBL" id="CP018099">
    <property type="protein sequence ID" value="APF20359.1"/>
    <property type="molecule type" value="Genomic_DNA"/>
</dbReference>
<dbReference type="AlphaFoldDB" id="A0A1J1CCG0"/>
<accession>A0A1J1CCG0</accession>
<keyword evidence="1" id="KW-1133">Transmembrane helix</keyword>
<dbReference type="KEGG" id="caby:Cabys_3613"/>
<dbReference type="Proteomes" id="UP000183868">
    <property type="component" value="Chromosome"/>
</dbReference>
<reference evidence="2 3" key="1">
    <citation type="submission" date="2016-11" db="EMBL/GenBank/DDBJ databases">
        <title>Genomic analysis of Caldithrix abyssi and proposal of a novel bacterial phylum Caldithrichaeota.</title>
        <authorList>
            <person name="Kublanov I."/>
            <person name="Sigalova O."/>
            <person name="Gavrilov S."/>
            <person name="Lebedinsky A."/>
            <person name="Ivanova N."/>
            <person name="Daum C."/>
            <person name="Reddy T."/>
            <person name="Klenk H.P."/>
            <person name="Goker M."/>
            <person name="Reva O."/>
            <person name="Miroshnichenko M."/>
            <person name="Kyprides N."/>
            <person name="Woyke T."/>
            <person name="Gelfand M."/>
        </authorList>
    </citation>
    <scope>NUCLEOTIDE SEQUENCE [LARGE SCALE GENOMIC DNA]</scope>
    <source>
        <strain evidence="2 3">LF13</strain>
    </source>
</reference>
<protein>
    <submittedName>
        <fullName evidence="2">Uncharacterized protein</fullName>
    </submittedName>
</protein>
<evidence type="ECO:0000313" key="2">
    <source>
        <dbReference type="EMBL" id="APF20359.1"/>
    </source>
</evidence>
<evidence type="ECO:0000313" key="3">
    <source>
        <dbReference type="Proteomes" id="UP000183868"/>
    </source>
</evidence>
<feature type="transmembrane region" description="Helical" evidence="1">
    <location>
        <begin position="6"/>
        <end position="27"/>
    </location>
</feature>
<proteinExistence type="predicted"/>